<dbReference type="RefSeq" id="WP_167077462.1">
    <property type="nucleotide sequence ID" value="NZ_VVIW01000008.1"/>
</dbReference>
<proteinExistence type="predicted"/>
<name>A0ABX0M3E7_9BURK</name>
<organism evidence="1 2">
    <name type="scientific">Massilia aquatica</name>
    <dbReference type="NCBI Taxonomy" id="2609000"/>
    <lineage>
        <taxon>Bacteria</taxon>
        <taxon>Pseudomonadati</taxon>
        <taxon>Pseudomonadota</taxon>
        <taxon>Betaproteobacteria</taxon>
        <taxon>Burkholderiales</taxon>
        <taxon>Oxalobacteraceae</taxon>
        <taxon>Telluria group</taxon>
        <taxon>Massilia</taxon>
    </lineage>
</organism>
<keyword evidence="2" id="KW-1185">Reference proteome</keyword>
<evidence type="ECO:0000313" key="2">
    <source>
        <dbReference type="Proteomes" id="UP000819052"/>
    </source>
</evidence>
<gene>
    <name evidence="1" type="ORF">F1609_16275</name>
</gene>
<dbReference type="EMBL" id="VVIW01000008">
    <property type="protein sequence ID" value="NHZ41705.1"/>
    <property type="molecule type" value="Genomic_DNA"/>
</dbReference>
<sequence length="113" mass="12711">MTLSVTARYRDRNGDWNTLPLAYHVAGVETTRHSFYGSEVAIGAGLVLFPRLLDEPMLDLYGAELAELKREVLIMWDLLEEHSRAHWEERLGNILDAIELASPYGDDGNVIIG</sequence>
<dbReference type="Proteomes" id="UP000819052">
    <property type="component" value="Unassembled WGS sequence"/>
</dbReference>
<accession>A0ABX0M3E7</accession>
<protein>
    <submittedName>
        <fullName evidence="1">Uncharacterized protein</fullName>
    </submittedName>
</protein>
<reference evidence="1 2" key="1">
    <citation type="submission" date="2019-09" db="EMBL/GenBank/DDBJ databases">
        <title>Taxonomy of Antarctic Massilia spp.: description of Massilia rubra sp. nov., Massilia aquatica sp. nov., Massilia mucilaginosa sp. nov., Massilia frigida sp. nov. isolated from streams, lakes and regoliths.</title>
        <authorList>
            <person name="Holochova P."/>
            <person name="Sedlacek I."/>
            <person name="Kralova S."/>
            <person name="Maslanova I."/>
            <person name="Busse H.-J."/>
            <person name="Stankova E."/>
            <person name="Vrbovska V."/>
            <person name="Kovarovic V."/>
            <person name="Bartak M."/>
            <person name="Svec P."/>
            <person name="Pantucek R."/>
        </authorList>
    </citation>
    <scope>NUCLEOTIDE SEQUENCE [LARGE SCALE GENOMIC DNA]</scope>
    <source>
        <strain evidence="1 2">CCM 8693</strain>
    </source>
</reference>
<comment type="caution">
    <text evidence="1">The sequence shown here is derived from an EMBL/GenBank/DDBJ whole genome shotgun (WGS) entry which is preliminary data.</text>
</comment>
<evidence type="ECO:0000313" key="1">
    <source>
        <dbReference type="EMBL" id="NHZ41705.1"/>
    </source>
</evidence>